<dbReference type="GO" id="GO:0035735">
    <property type="term" value="P:intraciliary transport involved in cilium assembly"/>
    <property type="evidence" value="ECO:0007669"/>
    <property type="project" value="TreeGrafter"/>
</dbReference>
<feature type="region of interest" description="Disordered" evidence="10">
    <location>
        <begin position="729"/>
        <end position="749"/>
    </location>
</feature>
<dbReference type="PANTHER" id="PTHR46507:SF4">
    <property type="entry name" value="SSX FAMILY MEMBER 2 INTERACTING PROTEIN"/>
    <property type="match status" value="1"/>
</dbReference>
<gene>
    <name evidence="11" type="ORF">D9756_002214</name>
</gene>
<evidence type="ECO:0000313" key="12">
    <source>
        <dbReference type="Proteomes" id="UP000559027"/>
    </source>
</evidence>
<dbReference type="AlphaFoldDB" id="A0A8H5LLD8"/>
<evidence type="ECO:0000256" key="5">
    <source>
        <dbReference type="ARBA" id="ARBA00022889"/>
    </source>
</evidence>
<sequence length="972" mass="104378">MAATPARAVRWDPKSLSPSFLHSPNFEGSTESYISTSSLEYVNAQLVAHGFAPSPGLSLDGLSGTDSDRIVKCLIGLLSSRVEDMSRTEELSTKLRTLTYDHERLLTMHRIANEKVLNAEKEVNLYKTKLTASQRTLQSAESAHKQTTTELQRTRSTLQGIRATHQQELKKKEKEFDRMADKWNKLSDTQTKLSTVPSGIKCANVAIVDGSDLVPRTPSLLDIALDDAERAREQLIDEVGRLRRLVVKICNQVQAVLYQVQGFIADKDEEPTEYTMTSLFPMHPPTHPHDVLSGILRSLRDTLAALPQHIASSPAPVAVPAPSSSTNNAAATTSKSAESNPENVAHLQATIAQLKEEVELAHAQAQQQAAQTQALFDNFIASQQKTSANFAEMSMELMTAPMADAERERLDKFRQELDNEREKFTRAAVKLGKERVALETDKVKLLEEKRSWGVQQMLADLPPTPDLHDQAHPPNPSHAVGAIPAAQPRRSSRKPKPIHQSPSKKSPRKVHGHKRQSSAGSSSAATRKATRVFRRPSITPSKPTTLPAYETEVIVATTSEPPISEPQAEERQQAPREQQLQPTSTAATAAAPLPPLTAPLFAFTSTTSILPSSFVLPPPSPHASLPRKPLLPPPSLASSSSQQQFLSIPQPDFLMTHLPPPTPNGESTPFPQAKTQAHDQGVGEMDANANLTVTPVKRPFPVAKPFAQRMVHAYSPAKPSPLSRILLLNNSPDTSASDTGTGEGSSSTIDARFGLGAAREDETIGMQLDEETFPEVHLPEMQTPLHQQGPEHRMMSLAAELGVESPPDILEVVDQAEEEQEQQEPPLKKRKSDTTESGSGRGAAVRGNTRKPATSAGTNAGARKPPTGLSAGGAKERPNTRSASGSGGGGGGGEKENTAAGRKASGTRTSGSTSATASSAARATGARATRPAAARSTTTTNTTTRGKPAAGGAGPRRVPINSAEAPTMRRKS</sequence>
<evidence type="ECO:0000313" key="11">
    <source>
        <dbReference type="EMBL" id="KAF5361805.1"/>
    </source>
</evidence>
<feature type="region of interest" description="Disordered" evidence="10">
    <location>
        <begin position="815"/>
        <end position="972"/>
    </location>
</feature>
<feature type="region of interest" description="Disordered" evidence="10">
    <location>
        <begin position="561"/>
        <end position="586"/>
    </location>
</feature>
<dbReference type="OrthoDB" id="312015at2759"/>
<evidence type="ECO:0000256" key="4">
    <source>
        <dbReference type="ARBA" id="ARBA00022490"/>
    </source>
</evidence>
<dbReference type="EMBL" id="JAACJO010000002">
    <property type="protein sequence ID" value="KAF5361805.1"/>
    <property type="molecule type" value="Genomic_DNA"/>
</dbReference>
<keyword evidence="12" id="KW-1185">Reference proteome</keyword>
<evidence type="ECO:0000256" key="8">
    <source>
        <dbReference type="ARBA" id="ARBA00023212"/>
    </source>
</evidence>
<feature type="region of interest" description="Disordered" evidence="10">
    <location>
        <begin position="618"/>
        <end position="680"/>
    </location>
</feature>
<feature type="compositionally biased region" description="Polar residues" evidence="10">
    <location>
        <begin position="664"/>
        <end position="675"/>
    </location>
</feature>
<name>A0A8H5LLD8_9AGAR</name>
<feature type="compositionally biased region" description="Low complexity" evidence="10">
    <location>
        <begin position="315"/>
        <end position="340"/>
    </location>
</feature>
<feature type="compositionally biased region" description="Low complexity" evidence="10">
    <location>
        <begin position="575"/>
        <end position="586"/>
    </location>
</feature>
<dbReference type="InterPro" id="IPR021622">
    <property type="entry name" value="Afadin/alpha-actinin-bd"/>
</dbReference>
<feature type="coiled-coil region" evidence="9">
    <location>
        <begin position="344"/>
        <end position="375"/>
    </location>
</feature>
<evidence type="ECO:0000256" key="1">
    <source>
        <dbReference type="ARBA" id="ARBA00004282"/>
    </source>
</evidence>
<proteinExistence type="inferred from homology"/>
<evidence type="ECO:0000256" key="10">
    <source>
        <dbReference type="SAM" id="MobiDB-lite"/>
    </source>
</evidence>
<keyword evidence="8" id="KW-0206">Cytoskeleton</keyword>
<feature type="compositionally biased region" description="Low complexity" evidence="10">
    <location>
        <begin position="901"/>
        <end position="948"/>
    </location>
</feature>
<feature type="region of interest" description="Disordered" evidence="10">
    <location>
        <begin position="315"/>
        <end position="341"/>
    </location>
</feature>
<dbReference type="InterPro" id="IPR052300">
    <property type="entry name" value="Adhesion_Centrosome_assoc"/>
</dbReference>
<keyword evidence="7 9" id="KW-0175">Coiled coil</keyword>
<feature type="compositionally biased region" description="Low complexity" evidence="10">
    <location>
        <begin position="733"/>
        <end position="749"/>
    </location>
</feature>
<comment type="subcellular location">
    <subcellularLocation>
        <location evidence="1">Cell junction</location>
    </subcellularLocation>
    <subcellularLocation>
        <location evidence="2">Cytoplasm</location>
        <location evidence="2">Cytoskeleton</location>
        <location evidence="2">Microtubule organizing center</location>
        <location evidence="2">Centrosome</location>
    </subcellularLocation>
</comment>
<dbReference type="GO" id="GO:0036064">
    <property type="term" value="C:ciliary basal body"/>
    <property type="evidence" value="ECO:0007669"/>
    <property type="project" value="TreeGrafter"/>
</dbReference>
<keyword evidence="6" id="KW-0965">Cell junction</keyword>
<feature type="compositionally biased region" description="Basic residues" evidence="10">
    <location>
        <begin position="505"/>
        <end position="516"/>
    </location>
</feature>
<protein>
    <recommendedName>
        <fullName evidence="13">Afadin and alpha-actinin-binding-domain-containing protein</fullName>
    </recommendedName>
</protein>
<evidence type="ECO:0008006" key="13">
    <source>
        <dbReference type="Google" id="ProtNLM"/>
    </source>
</evidence>
<evidence type="ECO:0000256" key="2">
    <source>
        <dbReference type="ARBA" id="ARBA00004300"/>
    </source>
</evidence>
<keyword evidence="5" id="KW-0130">Cell adhesion</keyword>
<dbReference type="Pfam" id="PF11559">
    <property type="entry name" value="ADIP"/>
    <property type="match status" value="1"/>
</dbReference>
<evidence type="ECO:0000256" key="7">
    <source>
        <dbReference type="ARBA" id="ARBA00023054"/>
    </source>
</evidence>
<evidence type="ECO:0000256" key="6">
    <source>
        <dbReference type="ARBA" id="ARBA00022949"/>
    </source>
</evidence>
<feature type="region of interest" description="Disordered" evidence="10">
    <location>
        <begin position="459"/>
        <end position="549"/>
    </location>
</feature>
<comment type="caution">
    <text evidence="11">The sequence shown here is derived from an EMBL/GenBank/DDBJ whole genome shotgun (WGS) entry which is preliminary data.</text>
</comment>
<keyword evidence="4" id="KW-0963">Cytoplasm</keyword>
<evidence type="ECO:0000256" key="9">
    <source>
        <dbReference type="SAM" id="Coils"/>
    </source>
</evidence>
<reference evidence="11 12" key="1">
    <citation type="journal article" date="2020" name="ISME J.">
        <title>Uncovering the hidden diversity of litter-decomposition mechanisms in mushroom-forming fungi.</title>
        <authorList>
            <person name="Floudas D."/>
            <person name="Bentzer J."/>
            <person name="Ahren D."/>
            <person name="Johansson T."/>
            <person name="Persson P."/>
            <person name="Tunlid A."/>
        </authorList>
    </citation>
    <scope>NUCLEOTIDE SEQUENCE [LARGE SCALE GENOMIC DNA]</scope>
    <source>
        <strain evidence="11 12">CBS 146.42</strain>
    </source>
</reference>
<evidence type="ECO:0000256" key="3">
    <source>
        <dbReference type="ARBA" id="ARBA00009291"/>
    </source>
</evidence>
<feature type="compositionally biased region" description="Low complexity" evidence="10">
    <location>
        <begin position="636"/>
        <end position="651"/>
    </location>
</feature>
<comment type="similarity">
    <text evidence="3">Belongs to the ADIP family.</text>
</comment>
<dbReference type="GO" id="GO:0007155">
    <property type="term" value="P:cell adhesion"/>
    <property type="evidence" value="ECO:0007669"/>
    <property type="project" value="UniProtKB-KW"/>
</dbReference>
<feature type="coiled-coil region" evidence="9">
    <location>
        <begin position="403"/>
        <end position="434"/>
    </location>
</feature>
<dbReference type="PANTHER" id="PTHR46507">
    <property type="entry name" value="AFADIN- AND ALPHA-ACTININ-BINDING PROTEIN"/>
    <property type="match status" value="1"/>
</dbReference>
<dbReference type="Proteomes" id="UP000559027">
    <property type="component" value="Unassembled WGS sequence"/>
</dbReference>
<organism evidence="11 12">
    <name type="scientific">Leucocoprinus leucothites</name>
    <dbReference type="NCBI Taxonomy" id="201217"/>
    <lineage>
        <taxon>Eukaryota</taxon>
        <taxon>Fungi</taxon>
        <taxon>Dikarya</taxon>
        <taxon>Basidiomycota</taxon>
        <taxon>Agaricomycotina</taxon>
        <taxon>Agaricomycetes</taxon>
        <taxon>Agaricomycetidae</taxon>
        <taxon>Agaricales</taxon>
        <taxon>Agaricineae</taxon>
        <taxon>Agaricaceae</taxon>
        <taxon>Leucocoprinus</taxon>
    </lineage>
</organism>
<accession>A0A8H5LLD8</accession>